<evidence type="ECO:0000256" key="1">
    <source>
        <dbReference type="ARBA" id="ARBA00004496"/>
    </source>
</evidence>
<dbReference type="PANTHER" id="PTHR30349">
    <property type="entry name" value="PHAGE INTEGRASE-RELATED"/>
    <property type="match status" value="1"/>
</dbReference>
<protein>
    <recommendedName>
        <fullName evidence="14">Integrase/recombinase protein</fullName>
    </recommendedName>
</protein>
<dbReference type="PANTHER" id="PTHR30349:SF77">
    <property type="entry name" value="TYROSINE RECOMBINASE XERC"/>
    <property type="match status" value="1"/>
</dbReference>
<keyword evidence="8" id="KW-0131">Cell cycle</keyword>
<feature type="domain" description="Core-binding (CB)" evidence="11">
    <location>
        <begin position="14"/>
        <end position="94"/>
    </location>
</feature>
<dbReference type="InterPro" id="IPR044068">
    <property type="entry name" value="CB"/>
</dbReference>
<evidence type="ECO:0000256" key="7">
    <source>
        <dbReference type="ARBA" id="ARBA00023172"/>
    </source>
</evidence>
<keyword evidence="5" id="KW-0229">DNA integration</keyword>
<dbReference type="RefSeq" id="WP_127738546.1">
    <property type="nucleotide sequence ID" value="NZ_RZTZ01000004.1"/>
</dbReference>
<dbReference type="PROSITE" id="PS51898">
    <property type="entry name" value="TYR_RECOMBINASE"/>
    <property type="match status" value="1"/>
</dbReference>
<dbReference type="InterPro" id="IPR013762">
    <property type="entry name" value="Integrase-like_cat_sf"/>
</dbReference>
<name>A0A3S2U9Y8_9BACI</name>
<dbReference type="AlphaFoldDB" id="A0A3S2U9Y8"/>
<keyword evidence="3" id="KW-0132">Cell division</keyword>
<dbReference type="Pfam" id="PF00589">
    <property type="entry name" value="Phage_integrase"/>
    <property type="match status" value="1"/>
</dbReference>
<comment type="caution">
    <text evidence="12">The sequence shown here is derived from an EMBL/GenBank/DDBJ whole genome shotgun (WGS) entry which is preliminary data.</text>
</comment>
<dbReference type="SUPFAM" id="SSF56349">
    <property type="entry name" value="DNA breaking-rejoining enzymes"/>
    <property type="match status" value="1"/>
</dbReference>
<dbReference type="GO" id="GO:0006310">
    <property type="term" value="P:DNA recombination"/>
    <property type="evidence" value="ECO:0007669"/>
    <property type="project" value="UniProtKB-KW"/>
</dbReference>
<dbReference type="InterPro" id="IPR004107">
    <property type="entry name" value="Integrase_SAM-like_N"/>
</dbReference>
<evidence type="ECO:0000256" key="8">
    <source>
        <dbReference type="ARBA" id="ARBA00023306"/>
    </source>
</evidence>
<sequence length="293" mass="34093">MDNYWELTKELPNKINQEIVSGFLFSLKVAKRSKGTIIAYRRFLEIFFGEMKQPCTTITSDEVLGWFKKEDVHSSEAYFKLRLSIISSFYKFCIQEEHVNINPIKSRWFPRLPQSLPKYLEKEDIAKIRHYSEITSLRNQVLVEFMLTTGCRVGEVSELNVEDINIEKRTACVVGKGKKLRYVHFTESCAFLLEKYISLNHTSQKALFLTYTGRRLSKRTIQQIIKDIGEGAEVRTNLYPHRLRHTFATELLTKGADLSFIGDELGHSDVGTTQIYARLPKREIISLYRKFMG</sequence>
<feature type="domain" description="Tyr recombinase" evidence="10">
    <location>
        <begin position="115"/>
        <end position="289"/>
    </location>
</feature>
<evidence type="ECO:0000313" key="13">
    <source>
        <dbReference type="Proteomes" id="UP000288024"/>
    </source>
</evidence>
<dbReference type="GO" id="GO:0007059">
    <property type="term" value="P:chromosome segregation"/>
    <property type="evidence" value="ECO:0007669"/>
    <property type="project" value="UniProtKB-KW"/>
</dbReference>
<evidence type="ECO:0000313" key="12">
    <source>
        <dbReference type="EMBL" id="RVT62595.1"/>
    </source>
</evidence>
<proteinExistence type="predicted"/>
<evidence type="ECO:0000259" key="11">
    <source>
        <dbReference type="PROSITE" id="PS51900"/>
    </source>
</evidence>
<accession>A0A3S2U9Y8</accession>
<keyword evidence="13" id="KW-1185">Reference proteome</keyword>
<evidence type="ECO:0000256" key="4">
    <source>
        <dbReference type="ARBA" id="ARBA00022829"/>
    </source>
</evidence>
<dbReference type="Gene3D" id="1.10.443.10">
    <property type="entry name" value="Intergrase catalytic core"/>
    <property type="match status" value="1"/>
</dbReference>
<organism evidence="12 13">
    <name type="scientific">Niallia taxi</name>
    <dbReference type="NCBI Taxonomy" id="2499688"/>
    <lineage>
        <taxon>Bacteria</taxon>
        <taxon>Bacillati</taxon>
        <taxon>Bacillota</taxon>
        <taxon>Bacilli</taxon>
        <taxon>Bacillales</taxon>
        <taxon>Bacillaceae</taxon>
        <taxon>Niallia</taxon>
    </lineage>
</organism>
<keyword evidence="2" id="KW-0963">Cytoplasm</keyword>
<dbReference type="InterPro" id="IPR010998">
    <property type="entry name" value="Integrase_recombinase_N"/>
</dbReference>
<reference evidence="12 13" key="1">
    <citation type="submission" date="2019-01" db="EMBL/GenBank/DDBJ databases">
        <title>Bacillus sp. M5HDSG1-1, whole genome shotgun sequence.</title>
        <authorList>
            <person name="Tuo L."/>
        </authorList>
    </citation>
    <scope>NUCLEOTIDE SEQUENCE [LARGE SCALE GENOMIC DNA]</scope>
    <source>
        <strain evidence="12 13">M5HDSG1-1</strain>
    </source>
</reference>
<dbReference type="GO" id="GO:0005737">
    <property type="term" value="C:cytoplasm"/>
    <property type="evidence" value="ECO:0007669"/>
    <property type="project" value="UniProtKB-SubCell"/>
</dbReference>
<dbReference type="Gene3D" id="1.10.150.130">
    <property type="match status" value="1"/>
</dbReference>
<keyword evidence="4" id="KW-0159">Chromosome partition</keyword>
<gene>
    <name evidence="12" type="ORF">EM808_12500</name>
</gene>
<dbReference type="GO" id="GO:0003677">
    <property type="term" value="F:DNA binding"/>
    <property type="evidence" value="ECO:0007669"/>
    <property type="project" value="UniProtKB-UniRule"/>
</dbReference>
<dbReference type="GO" id="GO:0051301">
    <property type="term" value="P:cell division"/>
    <property type="evidence" value="ECO:0007669"/>
    <property type="project" value="UniProtKB-KW"/>
</dbReference>
<keyword evidence="6 9" id="KW-0238">DNA-binding</keyword>
<dbReference type="InterPro" id="IPR050090">
    <property type="entry name" value="Tyrosine_recombinase_XerCD"/>
</dbReference>
<evidence type="ECO:0000256" key="6">
    <source>
        <dbReference type="ARBA" id="ARBA00023125"/>
    </source>
</evidence>
<evidence type="ECO:0000256" key="3">
    <source>
        <dbReference type="ARBA" id="ARBA00022618"/>
    </source>
</evidence>
<dbReference type="PROSITE" id="PS51900">
    <property type="entry name" value="CB"/>
    <property type="match status" value="1"/>
</dbReference>
<evidence type="ECO:0000256" key="5">
    <source>
        <dbReference type="ARBA" id="ARBA00022908"/>
    </source>
</evidence>
<comment type="subcellular location">
    <subcellularLocation>
        <location evidence="1">Cytoplasm</location>
    </subcellularLocation>
</comment>
<evidence type="ECO:0000259" key="10">
    <source>
        <dbReference type="PROSITE" id="PS51898"/>
    </source>
</evidence>
<dbReference type="GO" id="GO:0015074">
    <property type="term" value="P:DNA integration"/>
    <property type="evidence" value="ECO:0007669"/>
    <property type="project" value="UniProtKB-KW"/>
</dbReference>
<dbReference type="EMBL" id="RZTZ01000004">
    <property type="protein sequence ID" value="RVT62595.1"/>
    <property type="molecule type" value="Genomic_DNA"/>
</dbReference>
<dbReference type="InterPro" id="IPR002104">
    <property type="entry name" value="Integrase_catalytic"/>
</dbReference>
<dbReference type="Pfam" id="PF02899">
    <property type="entry name" value="Phage_int_SAM_1"/>
    <property type="match status" value="1"/>
</dbReference>
<evidence type="ECO:0000256" key="9">
    <source>
        <dbReference type="PROSITE-ProRule" id="PRU01248"/>
    </source>
</evidence>
<dbReference type="InterPro" id="IPR011010">
    <property type="entry name" value="DNA_brk_join_enz"/>
</dbReference>
<evidence type="ECO:0000256" key="2">
    <source>
        <dbReference type="ARBA" id="ARBA00022490"/>
    </source>
</evidence>
<evidence type="ECO:0008006" key="14">
    <source>
        <dbReference type="Google" id="ProtNLM"/>
    </source>
</evidence>
<dbReference type="Proteomes" id="UP000288024">
    <property type="component" value="Unassembled WGS sequence"/>
</dbReference>
<keyword evidence="7" id="KW-0233">DNA recombination</keyword>